<keyword evidence="1" id="KW-1133">Transmembrane helix</keyword>
<evidence type="ECO:0008006" key="4">
    <source>
        <dbReference type="Google" id="ProtNLM"/>
    </source>
</evidence>
<reference evidence="2 3" key="1">
    <citation type="submission" date="2020-01" db="EMBL/GenBank/DDBJ databases">
        <title>Bacteria diversity of Porities sp.</title>
        <authorList>
            <person name="Wang G."/>
        </authorList>
    </citation>
    <scope>NUCLEOTIDE SEQUENCE [LARGE SCALE GENOMIC DNA]</scope>
    <source>
        <strain evidence="2 3">R33</strain>
    </source>
</reference>
<keyword evidence="1" id="KW-0812">Transmembrane</keyword>
<evidence type="ECO:0000313" key="3">
    <source>
        <dbReference type="Proteomes" id="UP000475249"/>
    </source>
</evidence>
<name>A0A6L9EAL7_9FLAO</name>
<feature type="transmembrane region" description="Helical" evidence="1">
    <location>
        <begin position="90"/>
        <end position="113"/>
    </location>
</feature>
<protein>
    <recommendedName>
        <fullName evidence="4">Cardiolipin synthase N-terminal domain-containing protein</fullName>
    </recommendedName>
</protein>
<feature type="transmembrane region" description="Helical" evidence="1">
    <location>
        <begin position="55"/>
        <end position="78"/>
    </location>
</feature>
<gene>
    <name evidence="2" type="ORF">GTQ38_06235</name>
</gene>
<evidence type="ECO:0000256" key="1">
    <source>
        <dbReference type="SAM" id="Phobius"/>
    </source>
</evidence>
<organism evidence="2 3">
    <name type="scientific">Poritiphilus flavus</name>
    <dbReference type="NCBI Taxonomy" id="2697053"/>
    <lineage>
        <taxon>Bacteria</taxon>
        <taxon>Pseudomonadati</taxon>
        <taxon>Bacteroidota</taxon>
        <taxon>Flavobacteriia</taxon>
        <taxon>Flavobacteriales</taxon>
        <taxon>Flavobacteriaceae</taxon>
        <taxon>Poritiphilus</taxon>
    </lineage>
</organism>
<feature type="transmembrane region" description="Helical" evidence="1">
    <location>
        <begin position="6"/>
        <end position="34"/>
    </location>
</feature>
<dbReference type="AlphaFoldDB" id="A0A6L9EAL7"/>
<proteinExistence type="predicted"/>
<dbReference type="RefSeq" id="WP_161434611.1">
    <property type="nucleotide sequence ID" value="NZ_WXYO01000002.1"/>
</dbReference>
<keyword evidence="3" id="KW-1185">Reference proteome</keyword>
<dbReference type="EMBL" id="WXYO01000002">
    <property type="protein sequence ID" value="NAS11591.1"/>
    <property type="molecule type" value="Genomic_DNA"/>
</dbReference>
<comment type="caution">
    <text evidence="2">The sequence shown here is derived from an EMBL/GenBank/DDBJ whole genome shotgun (WGS) entry which is preliminary data.</text>
</comment>
<dbReference type="Proteomes" id="UP000475249">
    <property type="component" value="Unassembled WGS sequence"/>
</dbReference>
<keyword evidence="1" id="KW-0472">Membrane</keyword>
<accession>A0A6L9EAL7</accession>
<sequence>MLNSKFWQAFFAIAPLAMLVITLIGYAFFIFSVVTNMPEIEQSGSDPAFFVLGNIGVFMLLVLLTVLISLGSLIFYIIHAVQNQNLADSSLLVVWILLFVFVSGIGQLIYWIVEILGKNRDNPVSERTS</sequence>
<evidence type="ECO:0000313" key="2">
    <source>
        <dbReference type="EMBL" id="NAS11591.1"/>
    </source>
</evidence>